<dbReference type="AlphaFoldDB" id="A0A9P0G2B6"/>
<evidence type="ECO:0000313" key="1">
    <source>
        <dbReference type="EMBL" id="CAH1099229.1"/>
    </source>
</evidence>
<evidence type="ECO:0008006" key="3">
    <source>
        <dbReference type="Google" id="ProtNLM"/>
    </source>
</evidence>
<reference evidence="1" key="1">
    <citation type="submission" date="2022-01" db="EMBL/GenBank/DDBJ databases">
        <authorList>
            <person name="King R."/>
        </authorList>
    </citation>
    <scope>NUCLEOTIDE SEQUENCE</scope>
</reference>
<evidence type="ECO:0000313" key="2">
    <source>
        <dbReference type="Proteomes" id="UP001153636"/>
    </source>
</evidence>
<protein>
    <recommendedName>
        <fullName evidence="3">CRC domain-containing protein</fullName>
    </recommendedName>
</protein>
<organism evidence="1 2">
    <name type="scientific">Psylliodes chrysocephalus</name>
    <dbReference type="NCBI Taxonomy" id="3402493"/>
    <lineage>
        <taxon>Eukaryota</taxon>
        <taxon>Metazoa</taxon>
        <taxon>Ecdysozoa</taxon>
        <taxon>Arthropoda</taxon>
        <taxon>Hexapoda</taxon>
        <taxon>Insecta</taxon>
        <taxon>Pterygota</taxon>
        <taxon>Neoptera</taxon>
        <taxon>Endopterygota</taxon>
        <taxon>Coleoptera</taxon>
        <taxon>Polyphaga</taxon>
        <taxon>Cucujiformia</taxon>
        <taxon>Chrysomeloidea</taxon>
        <taxon>Chrysomelidae</taxon>
        <taxon>Galerucinae</taxon>
        <taxon>Alticini</taxon>
        <taxon>Psylliodes</taxon>
    </lineage>
</organism>
<sequence>MKTCEIFMETGHIVNNVNKKKYIPVHQIAENLGKPVSDSLPAFHCLTGCDTTSSFYKIGKKSGFQILLKSCNNIDLPAFGKCEIDDSVSIARKFVSKLYKQERCDNLNEIRRTLTQTTKKSAQEIPPTEDAFYFHVLRCYYQTHIWLNSHVGIVKLFNLMDYGWKKDDNYIVPKLMSSPAVPSNIRKIISLNCSEKKCDTKKCVCLVEGVFCTEECKCCSNCSNKQIIGNIVEDYDFV</sequence>
<dbReference type="EMBL" id="OV651813">
    <property type="protein sequence ID" value="CAH1099229.1"/>
    <property type="molecule type" value="Genomic_DNA"/>
</dbReference>
<dbReference type="PANTHER" id="PTHR46704:SF9">
    <property type="entry name" value="BHLH DOMAIN-CONTAINING PROTEIN"/>
    <property type="match status" value="1"/>
</dbReference>
<proteinExistence type="predicted"/>
<keyword evidence="2" id="KW-1185">Reference proteome</keyword>
<accession>A0A9P0G2B6</accession>
<gene>
    <name evidence="1" type="ORF">PSYICH_LOCUS231</name>
</gene>
<dbReference type="OrthoDB" id="6771767at2759"/>
<name>A0A9P0G2B6_9CUCU</name>
<dbReference type="Proteomes" id="UP001153636">
    <property type="component" value="Chromosome 1"/>
</dbReference>
<dbReference type="PANTHER" id="PTHR46704">
    <property type="entry name" value="CXC DOMAIN-CONTAINING PROTEIN-RELATED"/>
    <property type="match status" value="1"/>
</dbReference>